<keyword evidence="8" id="KW-1185">Reference proteome</keyword>
<comment type="caution">
    <text evidence="7">The sequence shown here is derived from an EMBL/GenBank/DDBJ whole genome shotgun (WGS) entry which is preliminary data.</text>
</comment>
<dbReference type="Proteomes" id="UP000294927">
    <property type="component" value="Unassembled WGS sequence"/>
</dbReference>
<proteinExistence type="predicted"/>
<evidence type="ECO:0000256" key="1">
    <source>
        <dbReference type="ARBA" id="ARBA00022603"/>
    </source>
</evidence>
<dbReference type="InterPro" id="IPR036390">
    <property type="entry name" value="WH_DNA-bd_sf"/>
</dbReference>
<dbReference type="Gene3D" id="3.40.50.150">
    <property type="entry name" value="Vaccinia Virus protein VP39"/>
    <property type="match status" value="1"/>
</dbReference>
<keyword evidence="2 7" id="KW-0808">Transferase</keyword>
<evidence type="ECO:0000259" key="5">
    <source>
        <dbReference type="Pfam" id="PF00891"/>
    </source>
</evidence>
<evidence type="ECO:0000256" key="4">
    <source>
        <dbReference type="PIRSR" id="PIRSR005739-1"/>
    </source>
</evidence>
<dbReference type="InterPro" id="IPR036388">
    <property type="entry name" value="WH-like_DNA-bd_sf"/>
</dbReference>
<dbReference type="Pfam" id="PF00891">
    <property type="entry name" value="Methyltransf_2"/>
    <property type="match status" value="1"/>
</dbReference>
<protein>
    <submittedName>
        <fullName evidence="7">O-methyltransferase</fullName>
    </submittedName>
</protein>
<dbReference type="PROSITE" id="PS51683">
    <property type="entry name" value="SAM_OMT_II"/>
    <property type="match status" value="1"/>
</dbReference>
<dbReference type="Gene3D" id="1.10.10.10">
    <property type="entry name" value="Winged helix-like DNA-binding domain superfamily/Winged helix DNA-binding domain"/>
    <property type="match status" value="1"/>
</dbReference>
<evidence type="ECO:0000256" key="2">
    <source>
        <dbReference type="ARBA" id="ARBA00022679"/>
    </source>
</evidence>
<dbReference type="SUPFAM" id="SSF53335">
    <property type="entry name" value="S-adenosyl-L-methionine-dependent methyltransferases"/>
    <property type="match status" value="1"/>
</dbReference>
<dbReference type="SUPFAM" id="SSF46785">
    <property type="entry name" value="Winged helix' DNA-binding domain"/>
    <property type="match status" value="1"/>
</dbReference>
<feature type="active site" description="Proton acceptor" evidence="4">
    <location>
        <position position="248"/>
    </location>
</feature>
<dbReference type="InterPro" id="IPR016461">
    <property type="entry name" value="COMT-like"/>
</dbReference>
<dbReference type="EMBL" id="SOCP01000001">
    <property type="protein sequence ID" value="TDV57584.1"/>
    <property type="molecule type" value="Genomic_DNA"/>
</dbReference>
<dbReference type="PANTHER" id="PTHR43712">
    <property type="entry name" value="PUTATIVE (AFU_ORTHOLOGUE AFUA_4G14580)-RELATED"/>
    <property type="match status" value="1"/>
</dbReference>
<evidence type="ECO:0000259" key="6">
    <source>
        <dbReference type="Pfam" id="PF08100"/>
    </source>
</evidence>
<dbReference type="InterPro" id="IPR029063">
    <property type="entry name" value="SAM-dependent_MTases_sf"/>
</dbReference>
<dbReference type="RefSeq" id="WP_208297345.1">
    <property type="nucleotide sequence ID" value="NZ_SOCP01000001.1"/>
</dbReference>
<feature type="domain" description="O-methyltransferase dimerisation" evidence="6">
    <location>
        <begin position="21"/>
        <end position="88"/>
    </location>
</feature>
<keyword evidence="3" id="KW-0949">S-adenosyl-L-methionine</keyword>
<dbReference type="InterPro" id="IPR001077">
    <property type="entry name" value="COMT_C"/>
</dbReference>
<evidence type="ECO:0000313" key="7">
    <source>
        <dbReference type="EMBL" id="TDV57584.1"/>
    </source>
</evidence>
<accession>A0A4R7W4Q9</accession>
<dbReference type="GO" id="GO:0032259">
    <property type="term" value="P:methylation"/>
    <property type="evidence" value="ECO:0007669"/>
    <property type="project" value="UniProtKB-KW"/>
</dbReference>
<evidence type="ECO:0000256" key="3">
    <source>
        <dbReference type="ARBA" id="ARBA00022691"/>
    </source>
</evidence>
<sequence length="338" mass="36339">MNQKQNDIGAAVRQVLGDSLAYLYPAAMRTAVTLGIADQLADGPKTADELAAKSGASADHLRRTLRFLATRGMFHEEEDGTFGLTVSAGLLKSDSPLPMASIVNLLTDELYWLPAGKLDDTVRNGTTAFPDIFGAPLFDYLAERPERGEVFHTALDELSATEHGGIVTTYPFPESCTVADIGGGKGGLLREVLTKNPTVNGILFDHESVVADHGLDTPDLKGRWEIEAGSFFEKVPTADVYLLKRILHDWNDADCVRILRSCRDSMAEGGKVVVVDTVVPSGNDPHPSKLSDLAMMIVFDGKERSEAELEALFAEADLKLARVIPTSGSVSIVEAIAA</sequence>
<feature type="domain" description="O-methyltransferase C-terminal" evidence="5">
    <location>
        <begin position="117"/>
        <end position="316"/>
    </location>
</feature>
<evidence type="ECO:0000313" key="8">
    <source>
        <dbReference type="Proteomes" id="UP000294927"/>
    </source>
</evidence>
<reference evidence="7 8" key="1">
    <citation type="submission" date="2019-03" db="EMBL/GenBank/DDBJ databases">
        <title>Genomic Encyclopedia of Archaeal and Bacterial Type Strains, Phase II (KMG-II): from individual species to whole genera.</title>
        <authorList>
            <person name="Goeker M."/>
        </authorList>
    </citation>
    <scope>NUCLEOTIDE SEQUENCE [LARGE SCALE GENOMIC DNA]</scope>
    <source>
        <strain evidence="7 8">DSM 45499</strain>
    </source>
</reference>
<organism evidence="7 8">
    <name type="scientific">Actinophytocola oryzae</name>
    <dbReference type="NCBI Taxonomy" id="502181"/>
    <lineage>
        <taxon>Bacteria</taxon>
        <taxon>Bacillati</taxon>
        <taxon>Actinomycetota</taxon>
        <taxon>Actinomycetes</taxon>
        <taxon>Pseudonocardiales</taxon>
        <taxon>Pseudonocardiaceae</taxon>
    </lineage>
</organism>
<gene>
    <name evidence="7" type="ORF">CLV71_101455</name>
</gene>
<dbReference type="Pfam" id="PF08100">
    <property type="entry name" value="Dimerisation"/>
    <property type="match status" value="1"/>
</dbReference>
<dbReference type="AlphaFoldDB" id="A0A4R7W4Q9"/>
<dbReference type="GO" id="GO:0046983">
    <property type="term" value="F:protein dimerization activity"/>
    <property type="evidence" value="ECO:0007669"/>
    <property type="project" value="InterPro"/>
</dbReference>
<name>A0A4R7W4Q9_9PSEU</name>
<dbReference type="InterPro" id="IPR012967">
    <property type="entry name" value="COMT_dimerisation"/>
</dbReference>
<dbReference type="PANTHER" id="PTHR43712:SF2">
    <property type="entry name" value="O-METHYLTRANSFERASE CICE"/>
    <property type="match status" value="1"/>
</dbReference>
<keyword evidence="1 7" id="KW-0489">Methyltransferase</keyword>
<dbReference type="PIRSF" id="PIRSF005739">
    <property type="entry name" value="O-mtase"/>
    <property type="match status" value="1"/>
</dbReference>
<dbReference type="GO" id="GO:0008171">
    <property type="term" value="F:O-methyltransferase activity"/>
    <property type="evidence" value="ECO:0007669"/>
    <property type="project" value="InterPro"/>
</dbReference>